<dbReference type="Gene3D" id="1.25.10.10">
    <property type="entry name" value="Leucine-rich Repeat Variant"/>
    <property type="match status" value="1"/>
</dbReference>
<comment type="caution">
    <text evidence="8">The sequence shown here is derived from an EMBL/GenBank/DDBJ whole genome shotgun (WGS) entry which is preliminary data.</text>
</comment>
<keyword evidence="6" id="KW-0175">Coiled coil</keyword>
<keyword evidence="5" id="KW-0143">Chaperone</keyword>
<evidence type="ECO:0000256" key="3">
    <source>
        <dbReference type="ARBA" id="ARBA00022490"/>
    </source>
</evidence>
<dbReference type="InterPro" id="IPR008376">
    <property type="entry name" value="Chaperone_Ric-8_A/B"/>
</dbReference>
<dbReference type="InterPro" id="IPR016024">
    <property type="entry name" value="ARM-type_fold"/>
</dbReference>
<dbReference type="InterPro" id="IPR011989">
    <property type="entry name" value="ARM-like"/>
</dbReference>
<keyword evidence="9" id="KW-1185">Reference proteome</keyword>
<accession>A0A2J7Q6S5</accession>
<dbReference type="Pfam" id="PF10165">
    <property type="entry name" value="Ric8"/>
    <property type="match status" value="1"/>
</dbReference>
<keyword evidence="3" id="KW-0963">Cytoplasm</keyword>
<sequence length="562" mass="64061">MEDGDMLSLESGTADDVVEVLKKFIDRHNQMFTFHDLNDNGRRQKLWVSLFHRLEKSEERSCHRYCLNCIRIISRDKTELNELVCTKCLEILLHRAGLVSQEELLSSDNELPVNYEVMSEAMKCLCNIIFNCPSAQVLISRNRSLGGIVKQLQTYKDPELPQDIKFFSIKMLFLITALCEGVTPEMKNELLMYLKDVLDLILKEVGRMRGDKKGAASSDMKIIMSDDQVTLTCEVLKTLFNLTVKSREQPSVGEKEAEDARFLHLASLLHDLLLCETQSCDKRCELHKHVVNLLMNVPDNCYEKLLTPAHRSPHDPPKESEYDGKNMEALVLLLDFLDSKLDMAEQNMKSQNDLCPTLFLLTKCVRHHRSIRKFLRQRVLPPLTEVHTRPEEGSTLRNKLCRLLTTPFTQVRGLVEEFLFILCKENVMRMVKYTGYGNAAGFLAKRGAMLGGSGNLDSGSGAQYSSDSEDSDTEEYKKYKSQINIMTGCYEKPHPNPMASMSEEQKEYEALELVKKLDQLARDGVVQPCRIGEDGRPEPVGQVLELIEDISQQQPKPTQDDD</sequence>
<dbReference type="InParanoid" id="A0A2J7Q6S5"/>
<dbReference type="PANTHER" id="PTHR12425:SF5">
    <property type="entry name" value="SYNEMBRYN"/>
    <property type="match status" value="1"/>
</dbReference>
<evidence type="ECO:0000256" key="6">
    <source>
        <dbReference type="SAM" id="Coils"/>
    </source>
</evidence>
<evidence type="ECO:0000256" key="4">
    <source>
        <dbReference type="ARBA" id="ARBA00022658"/>
    </source>
</evidence>
<name>A0A2J7Q6S5_9NEOP</name>
<dbReference type="PANTHER" id="PTHR12425">
    <property type="entry name" value="SYNEMBRYN"/>
    <property type="match status" value="1"/>
</dbReference>
<dbReference type="OrthoDB" id="5585685at2759"/>
<dbReference type="Proteomes" id="UP000235965">
    <property type="component" value="Unassembled WGS sequence"/>
</dbReference>
<dbReference type="EMBL" id="NEVH01017454">
    <property type="protein sequence ID" value="PNF24283.1"/>
    <property type="molecule type" value="Genomic_DNA"/>
</dbReference>
<reference evidence="8 9" key="1">
    <citation type="submission" date="2017-12" db="EMBL/GenBank/DDBJ databases">
        <title>Hemimetabolous genomes reveal molecular basis of termite eusociality.</title>
        <authorList>
            <person name="Harrison M.C."/>
            <person name="Jongepier E."/>
            <person name="Robertson H.M."/>
            <person name="Arning N."/>
            <person name="Bitard-Feildel T."/>
            <person name="Chao H."/>
            <person name="Childers C.P."/>
            <person name="Dinh H."/>
            <person name="Doddapaneni H."/>
            <person name="Dugan S."/>
            <person name="Gowin J."/>
            <person name="Greiner C."/>
            <person name="Han Y."/>
            <person name="Hu H."/>
            <person name="Hughes D.S.T."/>
            <person name="Huylmans A.-K."/>
            <person name="Kemena C."/>
            <person name="Kremer L.P.M."/>
            <person name="Lee S.L."/>
            <person name="Lopez-Ezquerra A."/>
            <person name="Mallet L."/>
            <person name="Monroy-Kuhn J.M."/>
            <person name="Moser A."/>
            <person name="Murali S.C."/>
            <person name="Muzny D.M."/>
            <person name="Otani S."/>
            <person name="Piulachs M.-D."/>
            <person name="Poelchau M."/>
            <person name="Qu J."/>
            <person name="Schaub F."/>
            <person name="Wada-Katsumata A."/>
            <person name="Worley K.C."/>
            <person name="Xie Q."/>
            <person name="Ylla G."/>
            <person name="Poulsen M."/>
            <person name="Gibbs R.A."/>
            <person name="Schal C."/>
            <person name="Richards S."/>
            <person name="Belles X."/>
            <person name="Korb J."/>
            <person name="Bornberg-Bauer E."/>
        </authorList>
    </citation>
    <scope>NUCLEOTIDE SEQUENCE [LARGE SCALE GENOMIC DNA]</scope>
    <source>
        <tissue evidence="8">Whole body</tissue>
    </source>
</reference>
<evidence type="ECO:0000256" key="2">
    <source>
        <dbReference type="ARBA" id="ARBA00009049"/>
    </source>
</evidence>
<dbReference type="GO" id="GO:0005938">
    <property type="term" value="C:cell cortex"/>
    <property type="evidence" value="ECO:0007669"/>
    <property type="project" value="UniProtKB-SubCell"/>
</dbReference>
<keyword evidence="4" id="KW-0344">Guanine-nucleotide releasing factor</keyword>
<evidence type="ECO:0000313" key="9">
    <source>
        <dbReference type="Proteomes" id="UP000235965"/>
    </source>
</evidence>
<evidence type="ECO:0000313" key="8">
    <source>
        <dbReference type="EMBL" id="PNF24283.1"/>
    </source>
</evidence>
<comment type="subcellular location">
    <subcellularLocation>
        <location evidence="1">Cytoplasm</location>
        <location evidence="1">Cell cortex</location>
    </subcellularLocation>
</comment>
<dbReference type="FunCoup" id="A0A2J7Q6S5">
    <property type="interactions" value="1600"/>
</dbReference>
<dbReference type="SUPFAM" id="SSF48371">
    <property type="entry name" value="ARM repeat"/>
    <property type="match status" value="1"/>
</dbReference>
<protein>
    <submittedName>
        <fullName evidence="8">Synembryn-A</fullName>
    </submittedName>
</protein>
<dbReference type="STRING" id="105785.A0A2J7Q6S5"/>
<dbReference type="GO" id="GO:0007186">
    <property type="term" value="P:G protein-coupled receptor signaling pathway"/>
    <property type="evidence" value="ECO:0007669"/>
    <property type="project" value="TreeGrafter"/>
</dbReference>
<evidence type="ECO:0000256" key="7">
    <source>
        <dbReference type="SAM" id="MobiDB-lite"/>
    </source>
</evidence>
<comment type="similarity">
    <text evidence="2">Belongs to the synembryn family.</text>
</comment>
<dbReference type="PRINTS" id="PR01802">
    <property type="entry name" value="SYNEMBRYN"/>
</dbReference>
<dbReference type="AlphaFoldDB" id="A0A2J7Q6S5"/>
<feature type="region of interest" description="Disordered" evidence="7">
    <location>
        <begin position="454"/>
        <end position="475"/>
    </location>
</feature>
<organism evidence="8 9">
    <name type="scientific">Cryptotermes secundus</name>
    <dbReference type="NCBI Taxonomy" id="105785"/>
    <lineage>
        <taxon>Eukaryota</taxon>
        <taxon>Metazoa</taxon>
        <taxon>Ecdysozoa</taxon>
        <taxon>Arthropoda</taxon>
        <taxon>Hexapoda</taxon>
        <taxon>Insecta</taxon>
        <taxon>Pterygota</taxon>
        <taxon>Neoptera</taxon>
        <taxon>Polyneoptera</taxon>
        <taxon>Dictyoptera</taxon>
        <taxon>Blattodea</taxon>
        <taxon>Blattoidea</taxon>
        <taxon>Termitoidae</taxon>
        <taxon>Kalotermitidae</taxon>
        <taxon>Cryptotermitinae</taxon>
        <taxon>Cryptotermes</taxon>
    </lineage>
</organism>
<dbReference type="GO" id="GO:0001965">
    <property type="term" value="F:G-protein alpha-subunit binding"/>
    <property type="evidence" value="ECO:0007669"/>
    <property type="project" value="TreeGrafter"/>
</dbReference>
<feature type="coiled-coil region" evidence="6">
    <location>
        <begin position="327"/>
        <end position="354"/>
    </location>
</feature>
<dbReference type="InterPro" id="IPR019318">
    <property type="entry name" value="Gua_nucleotide_exch_fac_Ric8"/>
</dbReference>
<dbReference type="GO" id="GO:0005085">
    <property type="term" value="F:guanyl-nucleotide exchange factor activity"/>
    <property type="evidence" value="ECO:0007669"/>
    <property type="project" value="UniProtKB-KW"/>
</dbReference>
<gene>
    <name evidence="8" type="ORF">B7P43_G13604</name>
</gene>
<proteinExistence type="inferred from homology"/>
<evidence type="ECO:0000256" key="5">
    <source>
        <dbReference type="ARBA" id="ARBA00023186"/>
    </source>
</evidence>
<evidence type="ECO:0000256" key="1">
    <source>
        <dbReference type="ARBA" id="ARBA00004544"/>
    </source>
</evidence>